<dbReference type="EMBL" id="JAESVB010000012">
    <property type="protein sequence ID" value="MCB8877325.1"/>
    <property type="molecule type" value="Genomic_DNA"/>
</dbReference>
<dbReference type="PANTHER" id="PTHR34235:SF3">
    <property type="entry name" value="SLR1203 PROTEIN"/>
    <property type="match status" value="1"/>
</dbReference>
<protein>
    <submittedName>
        <fullName evidence="1">DUF29 domain-containing protein</fullName>
    </submittedName>
</protein>
<dbReference type="AlphaFoldDB" id="A0A963YVP9"/>
<comment type="caution">
    <text evidence="1">The sequence shown here is derived from an EMBL/GenBank/DDBJ whole genome shotgun (WGS) entry which is preliminary data.</text>
</comment>
<dbReference type="Gene3D" id="1.20.1220.20">
    <property type="entry name" value="Uncharcterised protein PF01724"/>
    <property type="match status" value="1"/>
</dbReference>
<keyword evidence="2" id="KW-1185">Reference proteome</keyword>
<gene>
    <name evidence="1" type="ORF">ASILVAE211_19160</name>
</gene>
<reference evidence="1" key="1">
    <citation type="journal article" date="2021" name="Microorganisms">
        <title>Acidisoma silvae sp. nov. and Acidisomacellulosilytica sp. nov., Two Acidophilic Bacteria Isolated from Decaying Wood, Hydrolyzing Cellulose and Producing Poly-3-hydroxybutyrate.</title>
        <authorList>
            <person name="Mieszkin S."/>
            <person name="Pouder E."/>
            <person name="Uroz S."/>
            <person name="Simon-Colin C."/>
            <person name="Alain K."/>
        </authorList>
    </citation>
    <scope>NUCLEOTIDE SEQUENCE</scope>
    <source>
        <strain evidence="1">HW T2.11</strain>
    </source>
</reference>
<sequence>MPDHLYDSDVLAWGEHQADLLRRISRGEQVNEAPDWAHVIEEIEDVGLSELQACRSLLTQAMVHLLRLSRSPDAEPAGHWRIETAAFLTGARRGFSPSMRQRIDLPELWKDAVYAVRAEAPRGQTPTLPDDCPWTLDLLLSDRPDPRDLAALIKAAAEG</sequence>
<accession>A0A963YVP9</accession>
<dbReference type="PANTHER" id="PTHR34235">
    <property type="entry name" value="SLR1203 PROTEIN-RELATED"/>
    <property type="match status" value="1"/>
</dbReference>
<name>A0A963YVP9_9PROT</name>
<evidence type="ECO:0000313" key="1">
    <source>
        <dbReference type="EMBL" id="MCB8877325.1"/>
    </source>
</evidence>
<evidence type="ECO:0000313" key="2">
    <source>
        <dbReference type="Proteomes" id="UP000708298"/>
    </source>
</evidence>
<dbReference type="Proteomes" id="UP000708298">
    <property type="component" value="Unassembled WGS sequence"/>
</dbReference>
<dbReference type="Pfam" id="PF01724">
    <property type="entry name" value="DUF29"/>
    <property type="match status" value="1"/>
</dbReference>
<dbReference type="InterPro" id="IPR002636">
    <property type="entry name" value="DUF29"/>
</dbReference>
<dbReference type="RefSeq" id="WP_227322978.1">
    <property type="nucleotide sequence ID" value="NZ_JAESVB010000012.1"/>
</dbReference>
<proteinExistence type="predicted"/>
<organism evidence="1 2">
    <name type="scientific">Acidisoma silvae</name>
    <dbReference type="NCBI Taxonomy" id="2802396"/>
    <lineage>
        <taxon>Bacteria</taxon>
        <taxon>Pseudomonadati</taxon>
        <taxon>Pseudomonadota</taxon>
        <taxon>Alphaproteobacteria</taxon>
        <taxon>Acetobacterales</taxon>
        <taxon>Acidocellaceae</taxon>
        <taxon>Acidisoma</taxon>
    </lineage>
</organism>
<reference evidence="1" key="2">
    <citation type="submission" date="2021-01" db="EMBL/GenBank/DDBJ databases">
        <authorList>
            <person name="Mieszkin S."/>
            <person name="Pouder E."/>
            <person name="Alain K."/>
        </authorList>
    </citation>
    <scope>NUCLEOTIDE SEQUENCE</scope>
    <source>
        <strain evidence="1">HW T2.11</strain>
    </source>
</reference>